<evidence type="ECO:0000313" key="2">
    <source>
        <dbReference type="EMBL" id="OEO29725.1"/>
    </source>
</evidence>
<comment type="caution">
    <text evidence="2">The sequence shown here is derived from an EMBL/GenBank/DDBJ whole genome shotgun (WGS) entry which is preliminary data.</text>
</comment>
<dbReference type="Gene3D" id="2.60.120.10">
    <property type="entry name" value="Jelly Rolls"/>
    <property type="match status" value="1"/>
</dbReference>
<dbReference type="CDD" id="cd00038">
    <property type="entry name" value="CAP_ED"/>
    <property type="match status" value="1"/>
</dbReference>
<dbReference type="SUPFAM" id="SSF51206">
    <property type="entry name" value="cAMP-binding domain-like"/>
    <property type="match status" value="1"/>
</dbReference>
<dbReference type="InterPro" id="IPR000595">
    <property type="entry name" value="cNMP-bd_dom"/>
</dbReference>
<feature type="domain" description="Cyclic nucleotide-binding" evidence="1">
    <location>
        <begin position="1"/>
        <end position="82"/>
    </location>
</feature>
<dbReference type="EMBL" id="LAJE02000264">
    <property type="protein sequence ID" value="OEO29725.1"/>
    <property type="molecule type" value="Genomic_DNA"/>
</dbReference>
<evidence type="ECO:0000313" key="3">
    <source>
        <dbReference type="Proteomes" id="UP000095463"/>
    </source>
</evidence>
<dbReference type="PROSITE" id="PS50042">
    <property type="entry name" value="CNMP_BINDING_3"/>
    <property type="match status" value="1"/>
</dbReference>
<dbReference type="PROSITE" id="PS00888">
    <property type="entry name" value="CNMP_BINDING_1"/>
    <property type="match status" value="1"/>
</dbReference>
<dbReference type="InterPro" id="IPR018490">
    <property type="entry name" value="cNMP-bd_dom_sf"/>
</dbReference>
<dbReference type="Proteomes" id="UP000095463">
    <property type="component" value="Unassembled WGS sequence"/>
</dbReference>
<name>A0A1E5XMB7_9HYPH</name>
<gene>
    <name evidence="2" type="ORF">VW23_024420</name>
</gene>
<dbReference type="InterPro" id="IPR014710">
    <property type="entry name" value="RmlC-like_jellyroll"/>
</dbReference>
<dbReference type="PRINTS" id="PR00103">
    <property type="entry name" value="CAMPKINASE"/>
</dbReference>
<organism evidence="2 3">
    <name type="scientific">Devosia insulae DS-56</name>
    <dbReference type="NCBI Taxonomy" id="1116389"/>
    <lineage>
        <taxon>Bacteria</taxon>
        <taxon>Pseudomonadati</taxon>
        <taxon>Pseudomonadota</taxon>
        <taxon>Alphaproteobacteria</taxon>
        <taxon>Hyphomicrobiales</taxon>
        <taxon>Devosiaceae</taxon>
        <taxon>Devosia</taxon>
    </lineage>
</organism>
<keyword evidence="3" id="KW-1185">Reference proteome</keyword>
<sequence length="150" mass="16454">MASLLTLTYSSPTLDVAKGEELVTQGTPGRDLYVLESGRFVVERNGVAIATIEHSDAMIGEMSVLLGRPHSATVRAVRDSKVRVVRDAMRILEKHPELALRIAQLQSQRLDATSALLVELNREHVDKPAERNLIGRIFSTLMAPGKDLGQ</sequence>
<dbReference type="Pfam" id="PF00027">
    <property type="entry name" value="cNMP_binding"/>
    <property type="match status" value="1"/>
</dbReference>
<reference evidence="2 3" key="1">
    <citation type="journal article" date="2015" name="Genome Announc.">
        <title>Genome Assemblies of Three Soil-Associated Devosia species: D. insulae, D. limi, and D. soli.</title>
        <authorList>
            <person name="Hassan Y.I."/>
            <person name="Lepp D."/>
            <person name="Zhou T."/>
        </authorList>
    </citation>
    <scope>NUCLEOTIDE SEQUENCE [LARGE SCALE GENOMIC DNA]</scope>
    <source>
        <strain evidence="2 3">DS-56</strain>
    </source>
</reference>
<accession>A0A1E5XMB7</accession>
<proteinExistence type="predicted"/>
<dbReference type="AlphaFoldDB" id="A0A1E5XMB7"/>
<dbReference type="OrthoDB" id="192231at2"/>
<protein>
    <recommendedName>
        <fullName evidence="1">Cyclic nucleotide-binding domain-containing protein</fullName>
    </recommendedName>
</protein>
<dbReference type="InterPro" id="IPR018488">
    <property type="entry name" value="cNMP-bd_CS"/>
</dbReference>
<dbReference type="RefSeq" id="WP_069911038.1">
    <property type="nucleotide sequence ID" value="NZ_LAJE02000264.1"/>
</dbReference>
<evidence type="ECO:0000259" key="1">
    <source>
        <dbReference type="PROSITE" id="PS50042"/>
    </source>
</evidence>